<sequence>MLRSPLRPQAWRDLATVAVGLPLSLVGFVYVTVFFAIGAALLVTPIGLWVVAVALAGARRLGRVHLPLVGTPTGEPVPVPRLSLPPGPVGPLVWRRAILTDTISWRSAAYLVVKLPFAVLCGAIALLFWIYGLLLVAYPLLRPFNGFDLTAGDGTVRRGLRVGGEVLDTWPTILAVSLVGLFLLLVAPYALRNAIALDGALARAMLGATAEERVRQLQQQRQQMVNDSTAILRGIERDLHDGTQAHLVALAIHLTIIKEALAAGSAEGVTQARTEAGTAQVRAKQAIAELRELVRGFHPPVLDAGLEPALQTLASGCAVPVECTVNLRERAPTSIESIAYFCVAELLTNVTKHSRAYRARVDVSDDAGRLRVTVTDDGVGGATVGGGSGLTGLLRRVGAVDGRLTVDSPVGGPTVATVELPARLADG</sequence>
<evidence type="ECO:0000256" key="4">
    <source>
        <dbReference type="ARBA" id="ARBA00022679"/>
    </source>
</evidence>
<evidence type="ECO:0000313" key="12">
    <source>
        <dbReference type="EMBL" id="GIG92302.1"/>
    </source>
</evidence>
<keyword evidence="6 12" id="KW-0418">Kinase</keyword>
<dbReference type="Pfam" id="PF13796">
    <property type="entry name" value="Sensor"/>
    <property type="match status" value="1"/>
</dbReference>
<organism evidence="12 13">
    <name type="scientific">Plantactinospora endophytica</name>
    <dbReference type="NCBI Taxonomy" id="673535"/>
    <lineage>
        <taxon>Bacteria</taxon>
        <taxon>Bacillati</taxon>
        <taxon>Actinomycetota</taxon>
        <taxon>Actinomycetes</taxon>
        <taxon>Micromonosporales</taxon>
        <taxon>Micromonosporaceae</taxon>
        <taxon>Plantactinospora</taxon>
    </lineage>
</organism>
<name>A0ABQ4EC38_9ACTN</name>
<accession>A0ABQ4EC38</accession>
<proteinExistence type="predicted"/>
<feature type="domain" description="Signal transduction histidine kinase subgroup 3 dimerisation and phosphoacceptor" evidence="10">
    <location>
        <begin position="234"/>
        <end position="302"/>
    </location>
</feature>
<dbReference type="PANTHER" id="PTHR24421">
    <property type="entry name" value="NITRATE/NITRITE SENSOR PROTEIN NARX-RELATED"/>
    <property type="match status" value="1"/>
</dbReference>
<evidence type="ECO:0000259" key="11">
    <source>
        <dbReference type="Pfam" id="PF13796"/>
    </source>
</evidence>
<feature type="transmembrane region" description="Helical" evidence="9">
    <location>
        <begin position="170"/>
        <end position="191"/>
    </location>
</feature>
<comment type="caution">
    <text evidence="12">The sequence shown here is derived from an EMBL/GenBank/DDBJ whole genome shotgun (WGS) entry which is preliminary data.</text>
</comment>
<keyword evidence="13" id="KW-1185">Reference proteome</keyword>
<reference evidence="12 13" key="1">
    <citation type="submission" date="2021-01" db="EMBL/GenBank/DDBJ databases">
        <title>Whole genome shotgun sequence of Plantactinospora endophytica NBRC 110450.</title>
        <authorList>
            <person name="Komaki H."/>
            <person name="Tamura T."/>
        </authorList>
    </citation>
    <scope>NUCLEOTIDE SEQUENCE [LARGE SCALE GENOMIC DNA]</scope>
    <source>
        <strain evidence="12 13">NBRC 110450</strain>
    </source>
</reference>
<keyword evidence="3" id="KW-0597">Phosphoprotein</keyword>
<keyword evidence="9" id="KW-1133">Transmembrane helix</keyword>
<dbReference type="Proteomes" id="UP000646749">
    <property type="component" value="Unassembled WGS sequence"/>
</dbReference>
<dbReference type="PANTHER" id="PTHR24421:SF10">
    <property type="entry name" value="NITRATE_NITRITE SENSOR PROTEIN NARQ"/>
    <property type="match status" value="1"/>
</dbReference>
<feature type="domain" description="Putative sensor" evidence="11">
    <location>
        <begin position="17"/>
        <end position="206"/>
    </location>
</feature>
<keyword evidence="4" id="KW-0808">Transferase</keyword>
<protein>
    <recommendedName>
        <fullName evidence="2">histidine kinase</fullName>
        <ecNumber evidence="2">2.7.13.3</ecNumber>
    </recommendedName>
</protein>
<evidence type="ECO:0000256" key="1">
    <source>
        <dbReference type="ARBA" id="ARBA00000085"/>
    </source>
</evidence>
<dbReference type="Pfam" id="PF07730">
    <property type="entry name" value="HisKA_3"/>
    <property type="match status" value="1"/>
</dbReference>
<dbReference type="EMBL" id="BONW01000042">
    <property type="protein sequence ID" value="GIG92302.1"/>
    <property type="molecule type" value="Genomic_DNA"/>
</dbReference>
<evidence type="ECO:0000256" key="7">
    <source>
        <dbReference type="ARBA" id="ARBA00022840"/>
    </source>
</evidence>
<dbReference type="SUPFAM" id="SSF55874">
    <property type="entry name" value="ATPase domain of HSP90 chaperone/DNA topoisomerase II/histidine kinase"/>
    <property type="match status" value="1"/>
</dbReference>
<feature type="transmembrane region" description="Helical" evidence="9">
    <location>
        <begin position="37"/>
        <end position="58"/>
    </location>
</feature>
<dbReference type="InterPro" id="IPR011712">
    <property type="entry name" value="Sig_transdc_His_kin_sub3_dim/P"/>
</dbReference>
<gene>
    <name evidence="12" type="ORF">Pen02_72380</name>
</gene>
<dbReference type="GO" id="GO:0016301">
    <property type="term" value="F:kinase activity"/>
    <property type="evidence" value="ECO:0007669"/>
    <property type="project" value="UniProtKB-KW"/>
</dbReference>
<feature type="transmembrane region" description="Helical" evidence="9">
    <location>
        <begin position="115"/>
        <end position="141"/>
    </location>
</feature>
<dbReference type="EC" id="2.7.13.3" evidence="2"/>
<comment type="catalytic activity">
    <reaction evidence="1">
        <text>ATP + protein L-histidine = ADP + protein N-phospho-L-histidine.</text>
        <dbReference type="EC" id="2.7.13.3"/>
    </reaction>
</comment>
<dbReference type="InterPro" id="IPR050482">
    <property type="entry name" value="Sensor_HK_TwoCompSys"/>
</dbReference>
<keyword evidence="8" id="KW-0902">Two-component regulatory system</keyword>
<dbReference type="Gene3D" id="3.30.565.10">
    <property type="entry name" value="Histidine kinase-like ATPase, C-terminal domain"/>
    <property type="match status" value="1"/>
</dbReference>
<evidence type="ECO:0000256" key="9">
    <source>
        <dbReference type="SAM" id="Phobius"/>
    </source>
</evidence>
<keyword evidence="9" id="KW-0472">Membrane</keyword>
<dbReference type="InterPro" id="IPR025828">
    <property type="entry name" value="Put_sensor_dom"/>
</dbReference>
<keyword evidence="9" id="KW-0812">Transmembrane</keyword>
<evidence type="ECO:0000256" key="6">
    <source>
        <dbReference type="ARBA" id="ARBA00022777"/>
    </source>
</evidence>
<evidence type="ECO:0000256" key="8">
    <source>
        <dbReference type="ARBA" id="ARBA00023012"/>
    </source>
</evidence>
<keyword evidence="5" id="KW-0547">Nucleotide-binding</keyword>
<evidence type="ECO:0000256" key="3">
    <source>
        <dbReference type="ARBA" id="ARBA00022553"/>
    </source>
</evidence>
<dbReference type="Gene3D" id="1.20.5.1930">
    <property type="match status" value="1"/>
</dbReference>
<evidence type="ECO:0000313" key="13">
    <source>
        <dbReference type="Proteomes" id="UP000646749"/>
    </source>
</evidence>
<evidence type="ECO:0000256" key="2">
    <source>
        <dbReference type="ARBA" id="ARBA00012438"/>
    </source>
</evidence>
<evidence type="ECO:0000259" key="10">
    <source>
        <dbReference type="Pfam" id="PF07730"/>
    </source>
</evidence>
<evidence type="ECO:0000256" key="5">
    <source>
        <dbReference type="ARBA" id="ARBA00022741"/>
    </source>
</evidence>
<keyword evidence="7" id="KW-0067">ATP-binding</keyword>
<dbReference type="InterPro" id="IPR036890">
    <property type="entry name" value="HATPase_C_sf"/>
</dbReference>